<feature type="domain" description="C2H2-type" evidence="13">
    <location>
        <begin position="201"/>
        <end position="228"/>
    </location>
</feature>
<organism evidence="14 15">
    <name type="scientific">Mytilus galloprovincialis</name>
    <name type="common">Mediterranean mussel</name>
    <dbReference type="NCBI Taxonomy" id="29158"/>
    <lineage>
        <taxon>Eukaryota</taxon>
        <taxon>Metazoa</taxon>
        <taxon>Spiralia</taxon>
        <taxon>Lophotrochozoa</taxon>
        <taxon>Mollusca</taxon>
        <taxon>Bivalvia</taxon>
        <taxon>Autobranchia</taxon>
        <taxon>Pteriomorphia</taxon>
        <taxon>Mytilida</taxon>
        <taxon>Mytiloidea</taxon>
        <taxon>Mytilidae</taxon>
        <taxon>Mytilinae</taxon>
        <taxon>Mytilus</taxon>
    </lineage>
</organism>
<dbReference type="AlphaFoldDB" id="A0A8B6GQ52"/>
<dbReference type="Pfam" id="PF00096">
    <property type="entry name" value="zf-C2H2"/>
    <property type="match status" value="7"/>
</dbReference>
<dbReference type="EMBL" id="UYJE01008797">
    <property type="protein sequence ID" value="VDI67320.1"/>
    <property type="molecule type" value="Genomic_DNA"/>
</dbReference>
<evidence type="ECO:0000256" key="8">
    <source>
        <dbReference type="ARBA" id="ARBA00023125"/>
    </source>
</evidence>
<feature type="domain" description="C2H2-type" evidence="13">
    <location>
        <begin position="127"/>
        <end position="155"/>
    </location>
</feature>
<dbReference type="GO" id="GO:0005634">
    <property type="term" value="C:nucleus"/>
    <property type="evidence" value="ECO:0007669"/>
    <property type="project" value="UniProtKB-SubCell"/>
</dbReference>
<dbReference type="GO" id="GO:0008270">
    <property type="term" value="F:zinc ion binding"/>
    <property type="evidence" value="ECO:0007669"/>
    <property type="project" value="UniProtKB-KW"/>
</dbReference>
<feature type="domain" description="C2H2-type" evidence="13">
    <location>
        <begin position="505"/>
        <end position="532"/>
    </location>
</feature>
<dbReference type="FunFam" id="3.30.160.60:FF:000176">
    <property type="entry name" value="zinc finger protein 70"/>
    <property type="match status" value="1"/>
</dbReference>
<evidence type="ECO:0000256" key="5">
    <source>
        <dbReference type="ARBA" id="ARBA00022771"/>
    </source>
</evidence>
<feature type="domain" description="C2H2-type" evidence="13">
    <location>
        <begin position="229"/>
        <end position="258"/>
    </location>
</feature>
<dbReference type="FunFam" id="3.30.160.60:FF:000340">
    <property type="entry name" value="zinc finger protein 473 isoform X1"/>
    <property type="match status" value="1"/>
</dbReference>
<keyword evidence="7" id="KW-0805">Transcription regulation</keyword>
<dbReference type="FunFam" id="3.30.160.60:FF:000072">
    <property type="entry name" value="zinc finger protein 143 isoform X1"/>
    <property type="match status" value="1"/>
</dbReference>
<reference evidence="14" key="1">
    <citation type="submission" date="2018-11" db="EMBL/GenBank/DDBJ databases">
        <authorList>
            <person name="Alioto T."/>
            <person name="Alioto T."/>
        </authorList>
    </citation>
    <scope>NUCLEOTIDE SEQUENCE</scope>
</reference>
<evidence type="ECO:0000256" key="7">
    <source>
        <dbReference type="ARBA" id="ARBA00023015"/>
    </source>
</evidence>
<dbReference type="SMART" id="SM00355">
    <property type="entry name" value="ZnF_C2H2"/>
    <property type="match status" value="13"/>
</dbReference>
<accession>A0A8B6GQ52</accession>
<feature type="domain" description="C2H2-type" evidence="13">
    <location>
        <begin position="589"/>
        <end position="616"/>
    </location>
</feature>
<dbReference type="Proteomes" id="UP000596742">
    <property type="component" value="Unassembled WGS sequence"/>
</dbReference>
<protein>
    <recommendedName>
        <fullName evidence="13">C2H2-type domain-containing protein</fullName>
    </recommendedName>
</protein>
<comment type="caution">
    <text evidence="14">The sequence shown here is derived from an EMBL/GenBank/DDBJ whole genome shotgun (WGS) entry which is preliminary data.</text>
</comment>
<keyword evidence="5 11" id="KW-0863">Zinc-finger</keyword>
<dbReference type="PROSITE" id="PS00028">
    <property type="entry name" value="ZINC_FINGER_C2H2_1"/>
    <property type="match status" value="10"/>
</dbReference>
<gene>
    <name evidence="14" type="ORF">MGAL_10B070626</name>
</gene>
<feature type="domain" description="C2H2-type" evidence="13">
    <location>
        <begin position="533"/>
        <end position="560"/>
    </location>
</feature>
<dbReference type="GO" id="GO:0006357">
    <property type="term" value="P:regulation of transcription by RNA polymerase II"/>
    <property type="evidence" value="ECO:0007669"/>
    <property type="project" value="TreeGrafter"/>
</dbReference>
<feature type="region of interest" description="Disordered" evidence="12">
    <location>
        <begin position="153"/>
        <end position="195"/>
    </location>
</feature>
<evidence type="ECO:0000256" key="11">
    <source>
        <dbReference type="PROSITE-ProRule" id="PRU00042"/>
    </source>
</evidence>
<keyword evidence="8" id="KW-0238">DNA-binding</keyword>
<evidence type="ECO:0000256" key="12">
    <source>
        <dbReference type="SAM" id="MobiDB-lite"/>
    </source>
</evidence>
<feature type="domain" description="C2H2-type" evidence="13">
    <location>
        <begin position="477"/>
        <end position="504"/>
    </location>
</feature>
<dbReference type="GO" id="GO:0003700">
    <property type="term" value="F:DNA-binding transcription factor activity"/>
    <property type="evidence" value="ECO:0007669"/>
    <property type="project" value="TreeGrafter"/>
</dbReference>
<keyword evidence="10" id="KW-0539">Nucleus</keyword>
<name>A0A8B6GQ52_MYTGA</name>
<feature type="region of interest" description="Disordered" evidence="12">
    <location>
        <begin position="83"/>
        <end position="113"/>
    </location>
</feature>
<dbReference type="InterPro" id="IPR050589">
    <property type="entry name" value="Ikaros_C2H2-ZF"/>
</dbReference>
<evidence type="ECO:0000256" key="3">
    <source>
        <dbReference type="ARBA" id="ARBA00022723"/>
    </source>
</evidence>
<dbReference type="Gene3D" id="3.30.160.60">
    <property type="entry name" value="Classic Zinc Finger"/>
    <property type="match status" value="10"/>
</dbReference>
<feature type="domain" description="C2H2-type" evidence="13">
    <location>
        <begin position="561"/>
        <end position="588"/>
    </location>
</feature>
<sequence>MTENDKPSDVSTTRLLLEIDTDGEGDDDIHFCKRCRLMFTSLQDYLDHKVQHDKYKVSFTRNGKNRKLIIPKLIQPEDIKHEPGKANEITDNTEQEIHKKKRGRKRKSEEVLKEQVPEENNIYNTSYTCIKCDLKFNREAALKRHIAFVHDEETVEDSDEDKIDEDYQEEEEDEEDEEKRQPRSPKQYNIIKNSDGGDRPYECHICHNRFKEISILKTHMLTHSDNRDFPCSIQGCTYAFKTKGALKRHLRRHTGERPYSCEACGRSFTESGALTRHMRSRVPCTNKSDSDLPRYKMKWNLPNQTIHQIGETDIQEVDEESSVVQISDLVAAALNSDTLHTNADGSIQVVISADQNDIRLTGLDGSSDEVVVINLGNAEQEETISSTHCQVCEEQLPTIYQLKEHLRKHITDHANRCKICHFISEDQEQLIKHYTAHHPEESDDILAVPFKEEGAKDALKQLLELPDDDEENDKLTQKCPVCLKPFRGSSYLKLHMKSHIGEKAHKCTVCEKSFITKDTLNKHMSVHNTERQYKCGECGKLFKRISHVREHLKIHSVDRPFPCSVCSKSFKSANAMRVHMRTHTSILPYECKFCHRKFREKASLLRHVRMHTGERPFKCNRCGRAFAEHGTLNRHLKAKVPCTGHSLPIQQDQTDYNATVLSEFSSVVADTQQYIMSDTTEQQVEEATEYVVVQTGSDDYQNVEIITEEEVIDGMEVSRDYILLNEEGGNVRIVDSKTGETIATMPASALTDSSSSGEIIATIPPNYTEVEESVSDDQIAQSLIQAIEEGNTIVENVQVTEMQIVEHNEDQVSNG</sequence>
<dbReference type="InterPro" id="IPR036236">
    <property type="entry name" value="Znf_C2H2_sf"/>
</dbReference>
<proteinExistence type="inferred from homology"/>
<dbReference type="Pfam" id="PF13912">
    <property type="entry name" value="zf-C2H2_6"/>
    <property type="match status" value="2"/>
</dbReference>
<dbReference type="FunFam" id="3.30.160.60:FF:001506">
    <property type="entry name" value="Zinc finger protein"/>
    <property type="match status" value="1"/>
</dbReference>
<dbReference type="InterPro" id="IPR013087">
    <property type="entry name" value="Znf_C2H2_type"/>
</dbReference>
<keyword evidence="15" id="KW-1185">Reference proteome</keyword>
<dbReference type="OrthoDB" id="4748970at2759"/>
<evidence type="ECO:0000259" key="13">
    <source>
        <dbReference type="PROSITE" id="PS50157"/>
    </source>
</evidence>
<keyword evidence="3" id="KW-0479">Metal-binding</keyword>
<evidence type="ECO:0000256" key="4">
    <source>
        <dbReference type="ARBA" id="ARBA00022737"/>
    </source>
</evidence>
<keyword evidence="9" id="KW-0804">Transcription</keyword>
<dbReference type="FunFam" id="3.30.160.60:FF:000702">
    <property type="entry name" value="Transcription factor E4F1 isoform 1"/>
    <property type="match status" value="1"/>
</dbReference>
<keyword evidence="4" id="KW-0677">Repeat</keyword>
<dbReference type="FunFam" id="3.30.160.60:FF:000145">
    <property type="entry name" value="Zinc finger protein 574"/>
    <property type="match status" value="1"/>
</dbReference>
<feature type="compositionally biased region" description="Acidic residues" evidence="12">
    <location>
        <begin position="153"/>
        <end position="177"/>
    </location>
</feature>
<dbReference type="FunFam" id="3.30.160.60:FF:000624">
    <property type="entry name" value="zinc finger protein 697"/>
    <property type="match status" value="1"/>
</dbReference>
<dbReference type="GO" id="GO:0000978">
    <property type="term" value="F:RNA polymerase II cis-regulatory region sequence-specific DNA binding"/>
    <property type="evidence" value="ECO:0007669"/>
    <property type="project" value="TreeGrafter"/>
</dbReference>
<comment type="subcellular location">
    <subcellularLocation>
        <location evidence="1">Nucleus</location>
    </subcellularLocation>
</comment>
<keyword evidence="6" id="KW-0862">Zinc</keyword>
<dbReference type="SUPFAM" id="SSF57667">
    <property type="entry name" value="beta-beta-alpha zinc fingers"/>
    <property type="match status" value="5"/>
</dbReference>
<evidence type="ECO:0000256" key="1">
    <source>
        <dbReference type="ARBA" id="ARBA00004123"/>
    </source>
</evidence>
<evidence type="ECO:0000313" key="14">
    <source>
        <dbReference type="EMBL" id="VDI67320.1"/>
    </source>
</evidence>
<dbReference type="PANTHER" id="PTHR24404:SF110">
    <property type="entry name" value="C2H2-TYPE DOMAIN-CONTAINING PROTEIN"/>
    <property type="match status" value="1"/>
</dbReference>
<feature type="domain" description="C2H2-type" evidence="13">
    <location>
        <begin position="617"/>
        <end position="646"/>
    </location>
</feature>
<evidence type="ECO:0000256" key="2">
    <source>
        <dbReference type="ARBA" id="ARBA00006991"/>
    </source>
</evidence>
<dbReference type="PANTHER" id="PTHR24404">
    <property type="entry name" value="ZINC FINGER PROTEIN"/>
    <property type="match status" value="1"/>
</dbReference>
<dbReference type="PROSITE" id="PS50157">
    <property type="entry name" value="ZINC_FINGER_C2H2_2"/>
    <property type="match status" value="10"/>
</dbReference>
<evidence type="ECO:0000313" key="15">
    <source>
        <dbReference type="Proteomes" id="UP000596742"/>
    </source>
</evidence>
<comment type="similarity">
    <text evidence="2">Belongs to the krueppel C2H2-type zinc-finger protein family.</text>
</comment>
<evidence type="ECO:0000256" key="9">
    <source>
        <dbReference type="ARBA" id="ARBA00023163"/>
    </source>
</evidence>
<dbReference type="FunFam" id="3.30.160.60:FF:000100">
    <property type="entry name" value="Zinc finger 45-like"/>
    <property type="match status" value="1"/>
</dbReference>
<feature type="domain" description="C2H2-type" evidence="13">
    <location>
        <begin position="259"/>
        <end position="288"/>
    </location>
</feature>
<evidence type="ECO:0000256" key="10">
    <source>
        <dbReference type="ARBA" id="ARBA00023242"/>
    </source>
</evidence>
<evidence type="ECO:0000256" key="6">
    <source>
        <dbReference type="ARBA" id="ARBA00022833"/>
    </source>
</evidence>